<dbReference type="InterPro" id="IPR001107">
    <property type="entry name" value="Band_7"/>
</dbReference>
<dbReference type="EMBL" id="LR796697">
    <property type="protein sequence ID" value="CAB4160186.1"/>
    <property type="molecule type" value="Genomic_DNA"/>
</dbReference>
<dbReference type="Gene3D" id="3.30.479.30">
    <property type="entry name" value="Band 7 domain"/>
    <property type="match status" value="1"/>
</dbReference>
<evidence type="ECO:0000313" key="3">
    <source>
        <dbReference type="EMBL" id="CAB4160186.1"/>
    </source>
</evidence>
<gene>
    <name evidence="3" type="ORF">UFOVP723_94</name>
</gene>
<keyword evidence="1" id="KW-0812">Transmembrane</keyword>
<dbReference type="InterPro" id="IPR036013">
    <property type="entry name" value="Band_7/SPFH_dom_sf"/>
</dbReference>
<organism evidence="3">
    <name type="scientific">uncultured Caudovirales phage</name>
    <dbReference type="NCBI Taxonomy" id="2100421"/>
    <lineage>
        <taxon>Viruses</taxon>
        <taxon>Duplodnaviria</taxon>
        <taxon>Heunggongvirae</taxon>
        <taxon>Uroviricota</taxon>
        <taxon>Caudoviricetes</taxon>
        <taxon>Peduoviridae</taxon>
        <taxon>Maltschvirus</taxon>
        <taxon>Maltschvirus maltsch</taxon>
    </lineage>
</organism>
<accession>A0A6J5NR96</accession>
<keyword evidence="1" id="KW-0472">Membrane</keyword>
<sequence length="315" mass="34988">MISTVIFIAGLVIAAFVAFTTRDGMYTKGKDRWGDDKESLNAKWLIKPIAIFVIGILASSIQPFALERVDAGHVGIKVNLTGDKRGVSSYEYKTGWVMYNTWTEQMLEFPTFQQHIEYKDQQVITKGGFAATIKPSFNYSLKPSAIGNMFENLRLDIKQIEQGWLMNAIVSSVNDVANKWEVDAIFNKREEFEAAIVAECNKRLSKWFTVSQLRTNIIPPSSLQKAIEGKTKAVQEAQAATQRKLVAEAEAQEKIAIAKGDSAKVIIDAQALALAMKLKQKEITPLYVEYLKAQAWDGKLPTTVAGGSGTFLNIK</sequence>
<dbReference type="SUPFAM" id="SSF117892">
    <property type="entry name" value="Band 7/SPFH domain"/>
    <property type="match status" value="1"/>
</dbReference>
<reference evidence="3" key="1">
    <citation type="submission" date="2020-04" db="EMBL/GenBank/DDBJ databases">
        <authorList>
            <person name="Chiriac C."/>
            <person name="Salcher M."/>
            <person name="Ghai R."/>
            <person name="Kavagutti S V."/>
        </authorList>
    </citation>
    <scope>NUCLEOTIDE SEQUENCE</scope>
</reference>
<protein>
    <submittedName>
        <fullName evidence="3">Band 7 domain containing protein</fullName>
    </submittedName>
</protein>
<evidence type="ECO:0000256" key="1">
    <source>
        <dbReference type="SAM" id="Phobius"/>
    </source>
</evidence>
<name>A0A6J5NR96_9CAUD</name>
<dbReference type="Pfam" id="PF01145">
    <property type="entry name" value="Band_7"/>
    <property type="match status" value="1"/>
</dbReference>
<proteinExistence type="predicted"/>
<feature type="domain" description="Band 7" evidence="2">
    <location>
        <begin position="68"/>
        <end position="243"/>
    </location>
</feature>
<feature type="transmembrane region" description="Helical" evidence="1">
    <location>
        <begin position="44"/>
        <end position="66"/>
    </location>
</feature>
<evidence type="ECO:0000259" key="2">
    <source>
        <dbReference type="Pfam" id="PF01145"/>
    </source>
</evidence>
<keyword evidence="1" id="KW-1133">Transmembrane helix</keyword>